<sequence length="173" mass="18936">MKVLMIFDQTQAGLGGKENPNLELGGKMMPIGSASMLEPALKEVDGKVVATLYCGDGFFDENKQEVTKKIIAMTQKINPDVIICGPAYNYKGYAKMCAVLAKALNRYTKIPAIAAMSQENDETIAEYKDVINIVKMPKKGGTGLNDSLRNICRLAKKKANGEDVTEYAKQICY</sequence>
<dbReference type="OrthoDB" id="9764267at2"/>
<dbReference type="RefSeq" id="WP_055264381.1">
    <property type="nucleotide sequence ID" value="NZ_CABIXQ010000005.1"/>
</dbReference>
<evidence type="ECO:0000256" key="2">
    <source>
        <dbReference type="ARBA" id="ARBA00023002"/>
    </source>
</evidence>
<dbReference type="NCBIfam" id="NF041545">
    <property type="entry name" value="GrdB_like_no_Se"/>
    <property type="match status" value="1"/>
</dbReference>
<accession>A0A174C3P9</accession>
<evidence type="ECO:0000313" key="3">
    <source>
        <dbReference type="EMBL" id="CUO07764.1"/>
    </source>
</evidence>
<dbReference type="NCBIfam" id="TIGR01918">
    <property type="entry name" value="various_sel_PB"/>
    <property type="match status" value="1"/>
</dbReference>
<proteinExistence type="predicted"/>
<dbReference type="AlphaFoldDB" id="A0A174C3P9"/>
<organism evidence="3 4">
    <name type="scientific">Clostridium disporicum</name>
    <dbReference type="NCBI Taxonomy" id="84024"/>
    <lineage>
        <taxon>Bacteria</taxon>
        <taxon>Bacillati</taxon>
        <taxon>Bacillota</taxon>
        <taxon>Clostridia</taxon>
        <taxon>Eubacteriales</taxon>
        <taxon>Clostridiaceae</taxon>
        <taxon>Clostridium</taxon>
    </lineage>
</organism>
<reference evidence="3 4" key="1">
    <citation type="submission" date="2015-09" db="EMBL/GenBank/DDBJ databases">
        <authorList>
            <consortium name="Pathogen Informatics"/>
        </authorList>
    </citation>
    <scope>NUCLEOTIDE SEQUENCE [LARGE SCALE GENOMIC DNA]</scope>
    <source>
        <strain evidence="3 4">2789STDY5834856</strain>
    </source>
</reference>
<dbReference type="GO" id="GO:0030699">
    <property type="term" value="F:glycine reductase activity"/>
    <property type="evidence" value="ECO:0007669"/>
    <property type="project" value="UniProtKB-EC"/>
</dbReference>
<protein>
    <submittedName>
        <fullName evidence="3">Glycine/sarcosine/betaine reductase selenoprotein B (GRDB)</fullName>
        <ecNumber evidence="3">1.21.4.2</ecNumber>
    </submittedName>
</protein>
<name>A0A174C3P9_9CLOT</name>
<dbReference type="Proteomes" id="UP000095594">
    <property type="component" value="Unassembled WGS sequence"/>
</dbReference>
<dbReference type="Pfam" id="PF07355">
    <property type="entry name" value="GRDB"/>
    <property type="match status" value="1"/>
</dbReference>
<keyword evidence="1" id="KW-0712">Selenocysteine</keyword>
<dbReference type="EMBL" id="CYZX01000005">
    <property type="protein sequence ID" value="CUO07764.1"/>
    <property type="molecule type" value="Genomic_DNA"/>
</dbReference>
<evidence type="ECO:0000313" key="4">
    <source>
        <dbReference type="Proteomes" id="UP000095594"/>
    </source>
</evidence>
<evidence type="ECO:0000256" key="1">
    <source>
        <dbReference type="ARBA" id="ARBA00022933"/>
    </source>
</evidence>
<gene>
    <name evidence="3" type="primary">grdB</name>
    <name evidence="3" type="ORF">ERS852471_00909</name>
</gene>
<dbReference type="InterPro" id="IPR048083">
    <property type="entry name" value="GrdB-like"/>
</dbReference>
<dbReference type="EC" id="1.21.4.2" evidence="3"/>
<dbReference type="InterPro" id="IPR010187">
    <property type="entry name" value="Various_sel_PB"/>
</dbReference>
<keyword evidence="2 3" id="KW-0560">Oxidoreductase</keyword>